<gene>
    <name evidence="1" type="ORF">OXD698_LOCUS52158</name>
</gene>
<comment type="caution">
    <text evidence="1">The sequence shown here is derived from an EMBL/GenBank/DDBJ whole genome shotgun (WGS) entry which is preliminary data.</text>
</comment>
<evidence type="ECO:0000313" key="1">
    <source>
        <dbReference type="EMBL" id="CAF4413058.1"/>
    </source>
</evidence>
<organism evidence="1 2">
    <name type="scientific">Adineta steineri</name>
    <dbReference type="NCBI Taxonomy" id="433720"/>
    <lineage>
        <taxon>Eukaryota</taxon>
        <taxon>Metazoa</taxon>
        <taxon>Spiralia</taxon>
        <taxon>Gnathifera</taxon>
        <taxon>Rotifera</taxon>
        <taxon>Eurotatoria</taxon>
        <taxon>Bdelloidea</taxon>
        <taxon>Adinetida</taxon>
        <taxon>Adinetidae</taxon>
        <taxon>Adineta</taxon>
    </lineage>
</organism>
<protein>
    <submittedName>
        <fullName evidence="1">Uncharacterized protein</fullName>
    </submittedName>
</protein>
<reference evidence="1" key="1">
    <citation type="submission" date="2021-02" db="EMBL/GenBank/DDBJ databases">
        <authorList>
            <person name="Nowell W R."/>
        </authorList>
    </citation>
    <scope>NUCLEOTIDE SEQUENCE</scope>
</reference>
<name>A0A820PX36_9BILA</name>
<sequence length="101" mass="11656">MQIFIYLDLEKQALHAINQCPLLGNLHTDIQWNLHFRSILGKLKLFLVQHSIPILEIDHVTFLKLSSNSTLDMFKESLYNYDSILTSGHLVSILVQHNSLL</sequence>
<dbReference type="EMBL" id="CAJOAZ010027884">
    <property type="protein sequence ID" value="CAF4413058.1"/>
    <property type="molecule type" value="Genomic_DNA"/>
</dbReference>
<proteinExistence type="predicted"/>
<evidence type="ECO:0000313" key="2">
    <source>
        <dbReference type="Proteomes" id="UP000663844"/>
    </source>
</evidence>
<dbReference type="Proteomes" id="UP000663844">
    <property type="component" value="Unassembled WGS sequence"/>
</dbReference>
<accession>A0A820PX36</accession>
<dbReference type="AlphaFoldDB" id="A0A820PX36"/>